<dbReference type="EMBL" id="CYSB01000024">
    <property type="protein sequence ID" value="CUH65183.1"/>
    <property type="molecule type" value="Genomic_DNA"/>
</dbReference>
<evidence type="ECO:0000256" key="2">
    <source>
        <dbReference type="ARBA" id="ARBA00023136"/>
    </source>
</evidence>
<dbReference type="OrthoDB" id="9769707at2"/>
<dbReference type="EMBL" id="CYSC01000024">
    <property type="protein sequence ID" value="CUH71648.1"/>
    <property type="molecule type" value="Genomic_DNA"/>
</dbReference>
<dbReference type="GO" id="GO:0019867">
    <property type="term" value="C:outer membrane"/>
    <property type="evidence" value="ECO:0007669"/>
    <property type="project" value="InterPro"/>
</dbReference>
<evidence type="ECO:0000313" key="8">
    <source>
        <dbReference type="Proteomes" id="UP000051887"/>
    </source>
</evidence>
<gene>
    <name evidence="6" type="primary">tamA</name>
    <name evidence="5" type="ORF">TL5118_01206</name>
    <name evidence="6" type="ORF">TL5120_01438</name>
</gene>
<comment type="subcellular location">
    <subcellularLocation>
        <location evidence="1">Membrane</location>
    </subcellularLocation>
</comment>
<evidence type="ECO:0000259" key="4">
    <source>
        <dbReference type="Pfam" id="PF01103"/>
    </source>
</evidence>
<dbReference type="Proteomes" id="UP000051887">
    <property type="component" value="Unassembled WGS sequence"/>
</dbReference>
<keyword evidence="2" id="KW-0472">Membrane</keyword>
<keyword evidence="3" id="KW-0732">Signal</keyword>
<organism evidence="6 8">
    <name type="scientific">Thalassovita autumnalis</name>
    <dbReference type="NCBI Taxonomy" id="2072972"/>
    <lineage>
        <taxon>Bacteria</taxon>
        <taxon>Pseudomonadati</taxon>
        <taxon>Pseudomonadota</taxon>
        <taxon>Alphaproteobacteria</taxon>
        <taxon>Rhodobacterales</taxon>
        <taxon>Roseobacteraceae</taxon>
        <taxon>Thalassovita</taxon>
    </lineage>
</organism>
<feature type="signal peptide" evidence="3">
    <location>
        <begin position="1"/>
        <end position="34"/>
    </location>
</feature>
<feature type="domain" description="Bacterial surface antigen (D15)" evidence="4">
    <location>
        <begin position="404"/>
        <end position="607"/>
    </location>
</feature>
<reference evidence="5 7" key="1">
    <citation type="submission" date="2015-09" db="EMBL/GenBank/DDBJ databases">
        <authorList>
            <person name="Rodrigo-Torres L."/>
            <person name="Arahal D.R."/>
        </authorList>
    </citation>
    <scope>NUCLEOTIDE SEQUENCE [LARGE SCALE GENOMIC DNA]</scope>
    <source>
        <strain evidence="5 7">CECT 5118</strain>
    </source>
</reference>
<keyword evidence="7" id="KW-1185">Reference proteome</keyword>
<name>A0A0P1FBG8_9RHOB</name>
<evidence type="ECO:0000256" key="1">
    <source>
        <dbReference type="ARBA" id="ARBA00004370"/>
    </source>
</evidence>
<dbReference type="AlphaFoldDB" id="A0A0P1FBG8"/>
<evidence type="ECO:0000313" key="7">
    <source>
        <dbReference type="Proteomes" id="UP000051086"/>
    </source>
</evidence>
<sequence>MINFPKRPRLAALALLRRPLATLAFCLFSTAAWAVEPVQFSMADGSEEGLASKLRSGSLLRQTEQEADPTPLDFFAAALADYRRLTEVLYANGYYSGAINIRIDGREAALIPATSPPRDITEITVRVDPGKPFRFGAAELSPLPARATLPEAFRSGKRARAEVVLGAAVSAQNAWRDAGHAKVEITREDLIADHAAQRLDARIRLAPGPEVSFGNLILTNESKVRSDRIIDIAGLPNGARYSPADIEQAANRLRRTGAFRSVALSEAETLRDGDVLDVNAAVVDALPRRFGAGVEVSNQEGLRLSGFWLHRNFLGGAERFFVEGEVRDIGANTSRTDVALGVRLERPASFGADTTAFLRGDLLFEQEPLYDLETIEVGLGANRILTDHLTGEIELAFGYGRSDDSFGRREFSLFSTPMDLEWDHRDSDLDPQRGHFVKAGLTPYLGLSGTESGAQFTLDGRIYRPLVADRIVAAARLQFGSVSGSSLSGTAPNFLFQSGGGGTVRGQPYQSLGVDNGGTTSGGRSFLGLSGELRGKVRGNISLVGFADAGYIGAESFYDGTGEWHAGAGLGLRYDTAVGPIRLDVATPVSGSTGDGVQVYIGIGQAF</sequence>
<reference evidence="6 8" key="2">
    <citation type="submission" date="2015-09" db="EMBL/GenBank/DDBJ databases">
        <authorList>
            <consortium name="Swine Surveillance"/>
        </authorList>
    </citation>
    <scope>NUCLEOTIDE SEQUENCE [LARGE SCALE GENOMIC DNA]</scope>
    <source>
        <strain evidence="6 8">5120</strain>
    </source>
</reference>
<dbReference type="Proteomes" id="UP000051086">
    <property type="component" value="Unassembled WGS sequence"/>
</dbReference>
<proteinExistence type="predicted"/>
<dbReference type="InterPro" id="IPR000184">
    <property type="entry name" value="Bac_surfAg_D15"/>
</dbReference>
<protein>
    <submittedName>
        <fullName evidence="6">Autotransporter assembly factor TamA</fullName>
    </submittedName>
</protein>
<dbReference type="Pfam" id="PF01103">
    <property type="entry name" value="Omp85"/>
    <property type="match status" value="1"/>
</dbReference>
<dbReference type="RefSeq" id="WP_058242955.1">
    <property type="nucleotide sequence ID" value="NZ_CYSB01000024.1"/>
</dbReference>
<evidence type="ECO:0000313" key="6">
    <source>
        <dbReference type="EMBL" id="CUH71648.1"/>
    </source>
</evidence>
<evidence type="ECO:0000256" key="3">
    <source>
        <dbReference type="SAM" id="SignalP"/>
    </source>
</evidence>
<dbReference type="Gene3D" id="2.40.160.50">
    <property type="entry name" value="membrane protein fhac: a member of the omp85/tpsb transporter family"/>
    <property type="match status" value="1"/>
</dbReference>
<feature type="chain" id="PRO_5009792378" evidence="3">
    <location>
        <begin position="35"/>
        <end position="607"/>
    </location>
</feature>
<accession>A0A0P1FBG8</accession>
<evidence type="ECO:0000313" key="5">
    <source>
        <dbReference type="EMBL" id="CUH65183.1"/>
    </source>
</evidence>